<dbReference type="AlphaFoldDB" id="A0AAV4VHD6"/>
<name>A0AAV4VHD6_CAEEX</name>
<dbReference type="EMBL" id="BPLR01014550">
    <property type="protein sequence ID" value="GIY69551.1"/>
    <property type="molecule type" value="Genomic_DNA"/>
</dbReference>
<keyword evidence="2" id="KW-1185">Reference proteome</keyword>
<organism evidence="1 2">
    <name type="scientific">Caerostris extrusa</name>
    <name type="common">Bark spider</name>
    <name type="synonym">Caerostris bankana</name>
    <dbReference type="NCBI Taxonomy" id="172846"/>
    <lineage>
        <taxon>Eukaryota</taxon>
        <taxon>Metazoa</taxon>
        <taxon>Ecdysozoa</taxon>
        <taxon>Arthropoda</taxon>
        <taxon>Chelicerata</taxon>
        <taxon>Arachnida</taxon>
        <taxon>Araneae</taxon>
        <taxon>Araneomorphae</taxon>
        <taxon>Entelegynae</taxon>
        <taxon>Araneoidea</taxon>
        <taxon>Araneidae</taxon>
        <taxon>Caerostris</taxon>
    </lineage>
</organism>
<sequence length="67" mass="7430">MIFWIPFEINSVVGWLSSSRSSRSCVGGAMMLLDDFYIVTGQDFSQTSCIWKAWKGLTSMVNLTAAS</sequence>
<accession>A0AAV4VHD6</accession>
<evidence type="ECO:0000313" key="2">
    <source>
        <dbReference type="Proteomes" id="UP001054945"/>
    </source>
</evidence>
<gene>
    <name evidence="1" type="ORF">CEXT_301991</name>
</gene>
<protein>
    <submittedName>
        <fullName evidence="1">Uncharacterized protein</fullName>
    </submittedName>
</protein>
<comment type="caution">
    <text evidence="1">The sequence shown here is derived from an EMBL/GenBank/DDBJ whole genome shotgun (WGS) entry which is preliminary data.</text>
</comment>
<proteinExistence type="predicted"/>
<reference evidence="1 2" key="1">
    <citation type="submission" date="2021-06" db="EMBL/GenBank/DDBJ databases">
        <title>Caerostris extrusa draft genome.</title>
        <authorList>
            <person name="Kono N."/>
            <person name="Arakawa K."/>
        </authorList>
    </citation>
    <scope>NUCLEOTIDE SEQUENCE [LARGE SCALE GENOMIC DNA]</scope>
</reference>
<evidence type="ECO:0000313" key="1">
    <source>
        <dbReference type="EMBL" id="GIY69551.1"/>
    </source>
</evidence>
<dbReference type="Proteomes" id="UP001054945">
    <property type="component" value="Unassembled WGS sequence"/>
</dbReference>